<feature type="domain" description="Inosine/uridine-preferring nucleoside hydrolase" evidence="3">
    <location>
        <begin position="6"/>
        <end position="296"/>
    </location>
</feature>
<name>A0A1L7D301_9CORY</name>
<protein>
    <submittedName>
        <fullName evidence="4">Nucleoside hydrolase</fullName>
    </submittedName>
</protein>
<dbReference type="RefSeq" id="WP_075734044.1">
    <property type="nucleotide sequence ID" value="NZ_CP009249.1"/>
</dbReference>
<keyword evidence="1 4" id="KW-0378">Hydrolase</keyword>
<reference evidence="4 5" key="1">
    <citation type="submission" date="2014-08" db="EMBL/GenBank/DDBJ databases">
        <title>Complete genome sequence of Corynebacterium phocae M408/89/1(T)(=DSM 44612(T)), isolated from the common seal (Phoca vitulina).</title>
        <authorList>
            <person name="Ruckert C."/>
            <person name="Albersmeier A."/>
            <person name="Winkler A."/>
            <person name="Kalinowski J."/>
        </authorList>
    </citation>
    <scope>NUCLEOTIDE SEQUENCE [LARGE SCALE GENOMIC DNA]</scope>
    <source>
        <strain evidence="4 5">M408/89/1</strain>
    </source>
</reference>
<evidence type="ECO:0000259" key="3">
    <source>
        <dbReference type="Pfam" id="PF01156"/>
    </source>
</evidence>
<proteinExistence type="predicted"/>
<organism evidence="4 5">
    <name type="scientific">Corynebacterium phocae</name>
    <dbReference type="NCBI Taxonomy" id="161895"/>
    <lineage>
        <taxon>Bacteria</taxon>
        <taxon>Bacillati</taxon>
        <taxon>Actinomycetota</taxon>
        <taxon>Actinomycetes</taxon>
        <taxon>Mycobacteriales</taxon>
        <taxon>Corynebacteriaceae</taxon>
        <taxon>Corynebacterium</taxon>
    </lineage>
</organism>
<gene>
    <name evidence="4" type="ORF">CPHO_05930</name>
</gene>
<evidence type="ECO:0000256" key="1">
    <source>
        <dbReference type="ARBA" id="ARBA00022801"/>
    </source>
</evidence>
<dbReference type="InterPro" id="IPR036452">
    <property type="entry name" value="Ribo_hydro-like"/>
</dbReference>
<dbReference type="PANTHER" id="PTHR12304:SF4">
    <property type="entry name" value="URIDINE NUCLEOSIDASE"/>
    <property type="match status" value="1"/>
</dbReference>
<dbReference type="GO" id="GO:0006152">
    <property type="term" value="P:purine nucleoside catabolic process"/>
    <property type="evidence" value="ECO:0007669"/>
    <property type="project" value="TreeGrafter"/>
</dbReference>
<dbReference type="GO" id="GO:0008477">
    <property type="term" value="F:purine nucleosidase activity"/>
    <property type="evidence" value="ECO:0007669"/>
    <property type="project" value="TreeGrafter"/>
</dbReference>
<dbReference type="KEGG" id="cpho:CPHO_05930"/>
<dbReference type="Pfam" id="PF01156">
    <property type="entry name" value="IU_nuc_hydro"/>
    <property type="match status" value="1"/>
</dbReference>
<dbReference type="OrthoDB" id="9797882at2"/>
<dbReference type="GO" id="GO:0005829">
    <property type="term" value="C:cytosol"/>
    <property type="evidence" value="ECO:0007669"/>
    <property type="project" value="TreeGrafter"/>
</dbReference>
<dbReference type="STRING" id="161895.CPHO_05930"/>
<dbReference type="InterPro" id="IPR023186">
    <property type="entry name" value="IUNH"/>
</dbReference>
<dbReference type="AlphaFoldDB" id="A0A1L7D301"/>
<evidence type="ECO:0000256" key="2">
    <source>
        <dbReference type="ARBA" id="ARBA00023295"/>
    </source>
</evidence>
<dbReference type="PANTHER" id="PTHR12304">
    <property type="entry name" value="INOSINE-URIDINE PREFERRING NUCLEOSIDE HYDROLASE"/>
    <property type="match status" value="1"/>
</dbReference>
<dbReference type="InterPro" id="IPR001910">
    <property type="entry name" value="Inosine/uridine_hydrolase_dom"/>
</dbReference>
<keyword evidence="2" id="KW-0326">Glycosidase</keyword>
<dbReference type="Proteomes" id="UP000185491">
    <property type="component" value="Chromosome"/>
</dbReference>
<dbReference type="EMBL" id="CP009249">
    <property type="protein sequence ID" value="APT92504.1"/>
    <property type="molecule type" value="Genomic_DNA"/>
</dbReference>
<accession>A0A1L7D301</accession>
<dbReference type="Gene3D" id="3.90.245.10">
    <property type="entry name" value="Ribonucleoside hydrolase-like"/>
    <property type="match status" value="1"/>
</dbReference>
<keyword evidence="5" id="KW-1185">Reference proteome</keyword>
<evidence type="ECO:0000313" key="5">
    <source>
        <dbReference type="Proteomes" id="UP000185491"/>
    </source>
</evidence>
<sequence length="314" mass="34208">MARVPVIIDCDPGIDDALALIYLAALHRNREIEIVGVTTTAGNVSIDATARNAAWVLYMCGLEHIPVAAGAPAPLEAELVTTPETHGEHGLGYLPAPDRPYSTDWQAVWKAAAERQAHLLITGPLTNAALYAATDSLAAFRDITVMGGSVNYQGNTTPTAEWNFWVDPHAARDFFAHLSAHELKATLCSLGVTEQFSIGPVKMDKLIKELGAHSIAKYIPELMRFYFEFHEAQGEGYKAHIHDLLTCMIAFGKVPCDKQDTYVTVEAESELLRGTSVADLRNHWGKAPNTRLVTAASISSAHKEFLRAADMLTD</sequence>
<evidence type="ECO:0000313" key="4">
    <source>
        <dbReference type="EMBL" id="APT92504.1"/>
    </source>
</evidence>
<dbReference type="SUPFAM" id="SSF53590">
    <property type="entry name" value="Nucleoside hydrolase"/>
    <property type="match status" value="1"/>
</dbReference>